<feature type="non-terminal residue" evidence="2">
    <location>
        <position position="217"/>
    </location>
</feature>
<sequence>GRVMIVGDVHGCCDELEELLRLHHKEGDLLILAGDLVNKGPKSVEVVRLARRMNAMAVVGNHEISSLRGYFARSGGKVKDVEEKYEWTDGLCVEDVEFIRSLPFTISIPSYNVIVVHAGLVPDLSLAEQDHRHMVTMRNLRVCNAGEEESETCRTRYEALELDDGVSEPWAALWKGPSHVYFGHDAKRRLQLYKHATGLDTGCLYGDRLSAAILERG</sequence>
<dbReference type="EMBL" id="JH992996">
    <property type="protein sequence ID" value="EKX46004.1"/>
    <property type="molecule type" value="Genomic_DNA"/>
</dbReference>
<dbReference type="STRING" id="905079.L1JD08"/>
<dbReference type="AlphaFoldDB" id="L1JD08"/>
<dbReference type="Proteomes" id="UP000011087">
    <property type="component" value="Unassembled WGS sequence"/>
</dbReference>
<accession>L1JD08</accession>
<keyword evidence="4" id="KW-1185">Reference proteome</keyword>
<dbReference type="GeneID" id="17302799"/>
<reference evidence="2 4" key="1">
    <citation type="journal article" date="2012" name="Nature">
        <title>Algal genomes reveal evolutionary mosaicism and the fate of nucleomorphs.</title>
        <authorList>
            <consortium name="DOE Joint Genome Institute"/>
            <person name="Curtis B.A."/>
            <person name="Tanifuji G."/>
            <person name="Burki F."/>
            <person name="Gruber A."/>
            <person name="Irimia M."/>
            <person name="Maruyama S."/>
            <person name="Arias M.C."/>
            <person name="Ball S.G."/>
            <person name="Gile G.H."/>
            <person name="Hirakawa Y."/>
            <person name="Hopkins J.F."/>
            <person name="Kuo A."/>
            <person name="Rensing S.A."/>
            <person name="Schmutz J."/>
            <person name="Symeonidi A."/>
            <person name="Elias M."/>
            <person name="Eveleigh R.J."/>
            <person name="Herman E.K."/>
            <person name="Klute M.J."/>
            <person name="Nakayama T."/>
            <person name="Obornik M."/>
            <person name="Reyes-Prieto A."/>
            <person name="Armbrust E.V."/>
            <person name="Aves S.J."/>
            <person name="Beiko R.G."/>
            <person name="Coutinho P."/>
            <person name="Dacks J.B."/>
            <person name="Durnford D.G."/>
            <person name="Fast N.M."/>
            <person name="Green B.R."/>
            <person name="Grisdale C.J."/>
            <person name="Hempel F."/>
            <person name="Henrissat B."/>
            <person name="Hoppner M.P."/>
            <person name="Ishida K."/>
            <person name="Kim E."/>
            <person name="Koreny L."/>
            <person name="Kroth P.G."/>
            <person name="Liu Y."/>
            <person name="Malik S.B."/>
            <person name="Maier U.G."/>
            <person name="McRose D."/>
            <person name="Mock T."/>
            <person name="Neilson J.A."/>
            <person name="Onodera N.T."/>
            <person name="Poole A.M."/>
            <person name="Pritham E.J."/>
            <person name="Richards T.A."/>
            <person name="Rocap G."/>
            <person name="Roy S.W."/>
            <person name="Sarai C."/>
            <person name="Schaack S."/>
            <person name="Shirato S."/>
            <person name="Slamovits C.H."/>
            <person name="Spencer D.F."/>
            <person name="Suzuki S."/>
            <person name="Worden A.Z."/>
            <person name="Zauner S."/>
            <person name="Barry K."/>
            <person name="Bell C."/>
            <person name="Bharti A.K."/>
            <person name="Crow J.A."/>
            <person name="Grimwood J."/>
            <person name="Kramer R."/>
            <person name="Lindquist E."/>
            <person name="Lucas S."/>
            <person name="Salamov A."/>
            <person name="McFadden G.I."/>
            <person name="Lane C.E."/>
            <person name="Keeling P.J."/>
            <person name="Gray M.W."/>
            <person name="Grigoriev I.V."/>
            <person name="Archibald J.M."/>
        </authorList>
    </citation>
    <scope>NUCLEOTIDE SEQUENCE</scope>
    <source>
        <strain evidence="2 4">CCMP2712</strain>
    </source>
</reference>
<proteinExistence type="predicted"/>
<dbReference type="GO" id="GO:0000298">
    <property type="term" value="F:endopolyphosphatase activity"/>
    <property type="evidence" value="ECO:0007669"/>
    <property type="project" value="TreeGrafter"/>
</dbReference>
<dbReference type="GO" id="GO:0006798">
    <property type="term" value="P:polyphosphate catabolic process"/>
    <property type="evidence" value="ECO:0007669"/>
    <property type="project" value="TreeGrafter"/>
</dbReference>
<feature type="non-terminal residue" evidence="2">
    <location>
        <position position="1"/>
    </location>
</feature>
<dbReference type="EnsemblProtists" id="EKX46004">
    <property type="protein sequence ID" value="EKX46004"/>
    <property type="gene ID" value="GUITHDRAFT_56118"/>
</dbReference>
<dbReference type="SUPFAM" id="SSF56300">
    <property type="entry name" value="Metallo-dependent phosphatases"/>
    <property type="match status" value="1"/>
</dbReference>
<dbReference type="Gene3D" id="3.60.21.10">
    <property type="match status" value="1"/>
</dbReference>
<name>L1JD08_GUITC</name>
<reference evidence="4" key="2">
    <citation type="submission" date="2012-11" db="EMBL/GenBank/DDBJ databases">
        <authorList>
            <person name="Kuo A."/>
            <person name="Curtis B.A."/>
            <person name="Tanifuji G."/>
            <person name="Burki F."/>
            <person name="Gruber A."/>
            <person name="Irimia M."/>
            <person name="Maruyama S."/>
            <person name="Arias M.C."/>
            <person name="Ball S.G."/>
            <person name="Gile G.H."/>
            <person name="Hirakawa Y."/>
            <person name="Hopkins J.F."/>
            <person name="Rensing S.A."/>
            <person name="Schmutz J."/>
            <person name="Symeonidi A."/>
            <person name="Elias M."/>
            <person name="Eveleigh R.J."/>
            <person name="Herman E.K."/>
            <person name="Klute M.J."/>
            <person name="Nakayama T."/>
            <person name="Obornik M."/>
            <person name="Reyes-Prieto A."/>
            <person name="Armbrust E.V."/>
            <person name="Aves S.J."/>
            <person name="Beiko R.G."/>
            <person name="Coutinho P."/>
            <person name="Dacks J.B."/>
            <person name="Durnford D.G."/>
            <person name="Fast N.M."/>
            <person name="Green B.R."/>
            <person name="Grisdale C."/>
            <person name="Hempe F."/>
            <person name="Henrissat B."/>
            <person name="Hoppner M.P."/>
            <person name="Ishida K.-I."/>
            <person name="Kim E."/>
            <person name="Koreny L."/>
            <person name="Kroth P.G."/>
            <person name="Liu Y."/>
            <person name="Malik S.-B."/>
            <person name="Maier U.G."/>
            <person name="McRose D."/>
            <person name="Mock T."/>
            <person name="Neilson J.A."/>
            <person name="Onodera N.T."/>
            <person name="Poole A.M."/>
            <person name="Pritham E.J."/>
            <person name="Richards T.A."/>
            <person name="Rocap G."/>
            <person name="Roy S.W."/>
            <person name="Sarai C."/>
            <person name="Schaack S."/>
            <person name="Shirato S."/>
            <person name="Slamovits C.H."/>
            <person name="Spencer D.F."/>
            <person name="Suzuki S."/>
            <person name="Worden A.Z."/>
            <person name="Zauner S."/>
            <person name="Barry K."/>
            <person name="Bell C."/>
            <person name="Bharti A.K."/>
            <person name="Crow J.A."/>
            <person name="Grimwood J."/>
            <person name="Kramer R."/>
            <person name="Lindquist E."/>
            <person name="Lucas S."/>
            <person name="Salamov A."/>
            <person name="McFadden G.I."/>
            <person name="Lane C.E."/>
            <person name="Keeling P.J."/>
            <person name="Gray M.W."/>
            <person name="Grigoriev I.V."/>
            <person name="Archibald J.M."/>
        </authorList>
    </citation>
    <scope>NUCLEOTIDE SEQUENCE</scope>
    <source>
        <strain evidence="4">CCMP2712</strain>
    </source>
</reference>
<dbReference type="GO" id="GO:0016791">
    <property type="term" value="F:phosphatase activity"/>
    <property type="evidence" value="ECO:0007669"/>
    <property type="project" value="TreeGrafter"/>
</dbReference>
<dbReference type="OrthoDB" id="10267127at2759"/>
<protein>
    <recommendedName>
        <fullName evidence="1">Calcineurin-like phosphoesterase domain-containing protein</fullName>
    </recommendedName>
</protein>
<evidence type="ECO:0000313" key="3">
    <source>
        <dbReference type="EnsemblProtists" id="EKX46004"/>
    </source>
</evidence>
<reference evidence="3" key="3">
    <citation type="submission" date="2016-03" db="UniProtKB">
        <authorList>
            <consortium name="EnsemblProtists"/>
        </authorList>
    </citation>
    <scope>IDENTIFICATION</scope>
</reference>
<dbReference type="CDD" id="cd00144">
    <property type="entry name" value="MPP_PPP_family"/>
    <property type="match status" value="1"/>
</dbReference>
<dbReference type="RefSeq" id="XP_005832984.1">
    <property type="nucleotide sequence ID" value="XM_005832927.1"/>
</dbReference>
<dbReference type="PANTHER" id="PTHR42850:SF4">
    <property type="entry name" value="ZINC-DEPENDENT ENDOPOLYPHOSPHATASE"/>
    <property type="match status" value="1"/>
</dbReference>
<dbReference type="PANTHER" id="PTHR42850">
    <property type="entry name" value="METALLOPHOSPHOESTERASE"/>
    <property type="match status" value="1"/>
</dbReference>
<dbReference type="Pfam" id="PF00149">
    <property type="entry name" value="Metallophos"/>
    <property type="match status" value="1"/>
</dbReference>
<dbReference type="GO" id="GO:0005737">
    <property type="term" value="C:cytoplasm"/>
    <property type="evidence" value="ECO:0007669"/>
    <property type="project" value="TreeGrafter"/>
</dbReference>
<dbReference type="eggNOG" id="ENOG502S28V">
    <property type="taxonomic scope" value="Eukaryota"/>
</dbReference>
<dbReference type="KEGG" id="gtt:GUITHDRAFT_56118"/>
<evidence type="ECO:0000313" key="2">
    <source>
        <dbReference type="EMBL" id="EKX46004.1"/>
    </source>
</evidence>
<feature type="domain" description="Calcineurin-like phosphoesterase" evidence="1">
    <location>
        <begin position="2"/>
        <end position="185"/>
    </location>
</feature>
<organism evidence="2">
    <name type="scientific">Guillardia theta (strain CCMP2712)</name>
    <name type="common">Cryptophyte</name>
    <dbReference type="NCBI Taxonomy" id="905079"/>
    <lineage>
        <taxon>Eukaryota</taxon>
        <taxon>Cryptophyceae</taxon>
        <taxon>Pyrenomonadales</taxon>
        <taxon>Geminigeraceae</taxon>
        <taxon>Guillardia</taxon>
    </lineage>
</organism>
<evidence type="ECO:0000313" key="4">
    <source>
        <dbReference type="Proteomes" id="UP000011087"/>
    </source>
</evidence>
<gene>
    <name evidence="2" type="ORF">GUITHDRAFT_56118</name>
</gene>
<dbReference type="InterPro" id="IPR050126">
    <property type="entry name" value="Ap4A_hydrolase"/>
</dbReference>
<evidence type="ECO:0000259" key="1">
    <source>
        <dbReference type="Pfam" id="PF00149"/>
    </source>
</evidence>
<dbReference type="HOGENOM" id="CLU_023125_3_0_1"/>
<dbReference type="OMA" id="WVVYGHT"/>
<dbReference type="PaxDb" id="55529-EKX46004"/>
<dbReference type="InterPro" id="IPR004843">
    <property type="entry name" value="Calcineurin-like_PHP"/>
</dbReference>
<dbReference type="InterPro" id="IPR029052">
    <property type="entry name" value="Metallo-depent_PP-like"/>
</dbReference>